<keyword evidence="12 16" id="KW-0472">Membrane</keyword>
<dbReference type="GO" id="GO:0003924">
    <property type="term" value="F:GTPase activity"/>
    <property type="evidence" value="ECO:0007669"/>
    <property type="project" value="InterPro"/>
</dbReference>
<keyword evidence="7" id="KW-0547">Nucleotide-binding</keyword>
<dbReference type="GO" id="GO:0000139">
    <property type="term" value="C:Golgi membrane"/>
    <property type="evidence" value="ECO:0007669"/>
    <property type="project" value="UniProtKB-SubCell"/>
</dbReference>
<dbReference type="GO" id="GO:0007264">
    <property type="term" value="P:small GTPase-mediated signal transduction"/>
    <property type="evidence" value="ECO:0007669"/>
    <property type="project" value="InterPro"/>
</dbReference>
<dbReference type="GO" id="GO:0005886">
    <property type="term" value="C:plasma membrane"/>
    <property type="evidence" value="ECO:0007669"/>
    <property type="project" value="UniProtKB-ARBA"/>
</dbReference>
<comment type="caution">
    <text evidence="19">The sequence shown here is derived from an EMBL/GenBank/DDBJ whole genome shotgun (WGS) entry which is preliminary data.</text>
</comment>
<dbReference type="InterPro" id="IPR025846">
    <property type="entry name" value="TBL_N"/>
</dbReference>
<evidence type="ECO:0000256" key="16">
    <source>
        <dbReference type="SAM" id="Phobius"/>
    </source>
</evidence>
<sequence>MASTASKFIKCVTVGDGAVGKTCMLISYTSNKFPTDYIPTVFDNFSANVVVDGTTVNLGLWDTAGQEDYNRLRPLSYRGADVFVLAFSLVSRASYENVLKKWIPELHHYAPGVPIVLVGTKFDLREDKHYLMDHPGMLPVTTAQGEELRRQIGAAYYIECSSKTQQNVKAVFDAAIKVVIQPPQKLKEKKKKKQQRGCSPFLLQKKVASFLFLLLVLSTMFLFSVWYSSHNFTFGGTKEALRKSALLTDHFLQINSTLQVTHDKAVSPNCSSFRENSSVEASSEISDTNPLFAIKSCDVAKGKWVRETREPVYSNLTCSFLPETKNCQKYGKPPGYLYWRWKPDGCDLPRFEPERFLDLVRGKKLAFVGDSLARNQFDSLLCLLSQAETPLDVYRDPFDKFRTMHFPSSNFTLMVMWSEFYVQGIPIIINGTATSAFDIHLDKIDMKWTSQLPGLDYLVISGGNWFFRVNYLHENGSRIGCVNCREENLKDYGIAYAIRRVVRKALENINSCQNCDKLVTFLRTYTTSHFENGSWFNGGDCNRTQPLDETDINLMGIEWEIRKIQNEEIERIKGLNNENKKIYGVMDVTKAMMIRADGHPGAYYNKKWFNNANDCLHWCLPGPVDMWNEMLMHNLMTSS</sequence>
<dbReference type="InterPro" id="IPR026057">
    <property type="entry name" value="TBL_C"/>
</dbReference>
<comment type="function">
    <text evidence="15">Inactive GDP-bound Rho GTPases reside in the cytosol, are found in a complex with Rho GDP-dissociation inhibitors (Rho GDIs), and are released from the GDI protein in order to translocate to membranes upon activation.</text>
</comment>
<proteinExistence type="inferred from homology"/>
<evidence type="ECO:0000256" key="10">
    <source>
        <dbReference type="ARBA" id="ARBA00023034"/>
    </source>
</evidence>
<dbReference type="SMART" id="SM00175">
    <property type="entry name" value="RAB"/>
    <property type="match status" value="1"/>
</dbReference>
<comment type="similarity">
    <text evidence="3">Belongs to the PC-esterase family. TBL subfamily.</text>
</comment>
<dbReference type="SUPFAM" id="SSF52540">
    <property type="entry name" value="P-loop containing nucleoside triphosphate hydrolases"/>
    <property type="match status" value="1"/>
</dbReference>
<evidence type="ECO:0000313" key="19">
    <source>
        <dbReference type="EMBL" id="KAF3329155.1"/>
    </source>
</evidence>
<evidence type="ECO:0000259" key="17">
    <source>
        <dbReference type="Pfam" id="PF13839"/>
    </source>
</evidence>
<dbReference type="InterPro" id="IPR003578">
    <property type="entry name" value="Small_GTPase_Rho"/>
</dbReference>
<dbReference type="NCBIfam" id="TIGR00231">
    <property type="entry name" value="small_GTP"/>
    <property type="match status" value="1"/>
</dbReference>
<dbReference type="FunFam" id="3.40.50.300:FF:000512">
    <property type="entry name" value="Rac-like GTP-binding protein 3"/>
    <property type="match status" value="1"/>
</dbReference>
<evidence type="ECO:0000256" key="12">
    <source>
        <dbReference type="ARBA" id="ARBA00023136"/>
    </source>
</evidence>
<feature type="domain" description="Trichome birefringence-like C-terminal" evidence="17">
    <location>
        <begin position="348"/>
        <end position="633"/>
    </location>
</feature>
<dbReference type="PROSITE" id="PS51421">
    <property type="entry name" value="RAS"/>
    <property type="match status" value="1"/>
</dbReference>
<dbReference type="Pfam" id="PF00071">
    <property type="entry name" value="Ras"/>
    <property type="match status" value="1"/>
</dbReference>
<organism evidence="19 20">
    <name type="scientific">Carex littledalei</name>
    <dbReference type="NCBI Taxonomy" id="544730"/>
    <lineage>
        <taxon>Eukaryota</taxon>
        <taxon>Viridiplantae</taxon>
        <taxon>Streptophyta</taxon>
        <taxon>Embryophyta</taxon>
        <taxon>Tracheophyta</taxon>
        <taxon>Spermatophyta</taxon>
        <taxon>Magnoliopsida</taxon>
        <taxon>Liliopsida</taxon>
        <taxon>Poales</taxon>
        <taxon>Cyperaceae</taxon>
        <taxon>Cyperoideae</taxon>
        <taxon>Cariceae</taxon>
        <taxon>Carex</taxon>
        <taxon>Carex subgen. Euthyceras</taxon>
    </lineage>
</organism>
<feature type="domain" description="Trichome birefringence-like N-terminal" evidence="18">
    <location>
        <begin position="295"/>
        <end position="347"/>
    </location>
</feature>
<evidence type="ECO:0000259" key="18">
    <source>
        <dbReference type="Pfam" id="PF14416"/>
    </source>
</evidence>
<dbReference type="Gene3D" id="3.40.50.300">
    <property type="entry name" value="P-loop containing nucleotide triphosphate hydrolases"/>
    <property type="match status" value="1"/>
</dbReference>
<dbReference type="GO" id="GO:0009788">
    <property type="term" value="P:negative regulation of abscisic acid-activated signaling pathway"/>
    <property type="evidence" value="ECO:0007669"/>
    <property type="project" value="UniProtKB-ARBA"/>
</dbReference>
<comment type="similarity">
    <text evidence="4">Belongs to the small GTPase superfamily. Rho family.</text>
</comment>
<dbReference type="OrthoDB" id="630188at2759"/>
<keyword evidence="14" id="KW-0449">Lipoprotein</keyword>
<evidence type="ECO:0000313" key="20">
    <source>
        <dbReference type="Proteomes" id="UP000623129"/>
    </source>
</evidence>
<dbReference type="CDD" id="cd04133">
    <property type="entry name" value="Rop_like"/>
    <property type="match status" value="1"/>
</dbReference>
<comment type="subcellular location">
    <subcellularLocation>
        <location evidence="2">Golgi apparatus membrane</location>
        <topology evidence="2">Single-pass type II membrane protein</topology>
    </subcellularLocation>
    <subcellularLocation>
        <location evidence="1">Membrane</location>
        <topology evidence="1">Peripheral membrane protein</topology>
    </subcellularLocation>
</comment>
<dbReference type="Pfam" id="PF14416">
    <property type="entry name" value="PMR5N"/>
    <property type="match status" value="1"/>
</dbReference>
<dbReference type="SMART" id="SM00173">
    <property type="entry name" value="RAS"/>
    <property type="match status" value="1"/>
</dbReference>
<keyword evidence="9 16" id="KW-1133">Transmembrane helix</keyword>
<dbReference type="Proteomes" id="UP000623129">
    <property type="component" value="Unassembled WGS sequence"/>
</dbReference>
<keyword evidence="5" id="KW-0808">Transferase</keyword>
<evidence type="ECO:0000256" key="3">
    <source>
        <dbReference type="ARBA" id="ARBA00007727"/>
    </source>
</evidence>
<keyword evidence="6 16" id="KW-0812">Transmembrane</keyword>
<dbReference type="PRINTS" id="PR00449">
    <property type="entry name" value="RASTRNSFRMNG"/>
</dbReference>
<evidence type="ECO:0000256" key="6">
    <source>
        <dbReference type="ARBA" id="ARBA00022692"/>
    </source>
</evidence>
<evidence type="ECO:0000256" key="13">
    <source>
        <dbReference type="ARBA" id="ARBA00023139"/>
    </source>
</evidence>
<evidence type="ECO:0000256" key="14">
    <source>
        <dbReference type="ARBA" id="ARBA00023288"/>
    </source>
</evidence>
<evidence type="ECO:0000256" key="11">
    <source>
        <dbReference type="ARBA" id="ARBA00023134"/>
    </source>
</evidence>
<dbReference type="PANTHER" id="PTHR24072">
    <property type="entry name" value="RHO FAMILY GTPASE"/>
    <property type="match status" value="1"/>
</dbReference>
<keyword evidence="8" id="KW-0735">Signal-anchor</keyword>
<keyword evidence="13" id="KW-0564">Palmitate</keyword>
<evidence type="ECO:0000256" key="9">
    <source>
        <dbReference type="ARBA" id="ARBA00022989"/>
    </source>
</evidence>
<evidence type="ECO:0000256" key="4">
    <source>
        <dbReference type="ARBA" id="ARBA00010142"/>
    </source>
</evidence>
<dbReference type="AlphaFoldDB" id="A0A833QMF1"/>
<keyword evidence="20" id="KW-1185">Reference proteome</keyword>
<evidence type="ECO:0000256" key="5">
    <source>
        <dbReference type="ARBA" id="ARBA00022679"/>
    </source>
</evidence>
<keyword evidence="10" id="KW-0333">Golgi apparatus</keyword>
<name>A0A833QMF1_9POAL</name>
<evidence type="ECO:0000256" key="15">
    <source>
        <dbReference type="ARBA" id="ARBA00054352"/>
    </source>
</evidence>
<dbReference type="SMART" id="SM00174">
    <property type="entry name" value="RHO"/>
    <property type="match status" value="1"/>
</dbReference>
<gene>
    <name evidence="19" type="ORF">FCM35_KLT06233</name>
</gene>
<evidence type="ECO:0000256" key="1">
    <source>
        <dbReference type="ARBA" id="ARBA00004170"/>
    </source>
</evidence>
<protein>
    <submittedName>
        <fullName evidence="19">Protein ALTERED XYLOGLUCAN 4-like protein</fullName>
    </submittedName>
</protein>
<dbReference type="InterPro" id="IPR001806">
    <property type="entry name" value="Small_GTPase"/>
</dbReference>
<feature type="transmembrane region" description="Helical" evidence="16">
    <location>
        <begin position="207"/>
        <end position="227"/>
    </location>
</feature>
<dbReference type="GO" id="GO:0005525">
    <property type="term" value="F:GTP binding"/>
    <property type="evidence" value="ECO:0007669"/>
    <property type="project" value="UniProtKB-KW"/>
</dbReference>
<accession>A0A833QMF1</accession>
<dbReference type="PROSITE" id="PS51419">
    <property type="entry name" value="RAB"/>
    <property type="match status" value="1"/>
</dbReference>
<dbReference type="Pfam" id="PF13839">
    <property type="entry name" value="PC-Esterase"/>
    <property type="match status" value="1"/>
</dbReference>
<dbReference type="PROSITE" id="PS51420">
    <property type="entry name" value="RHO"/>
    <property type="match status" value="1"/>
</dbReference>
<evidence type="ECO:0000256" key="2">
    <source>
        <dbReference type="ARBA" id="ARBA00004323"/>
    </source>
</evidence>
<dbReference type="InterPro" id="IPR005225">
    <property type="entry name" value="Small_GTP-bd"/>
</dbReference>
<dbReference type="EMBL" id="SWLB01000015">
    <property type="protein sequence ID" value="KAF3329155.1"/>
    <property type="molecule type" value="Genomic_DNA"/>
</dbReference>
<keyword evidence="11" id="KW-0342">GTP-binding</keyword>
<evidence type="ECO:0000256" key="8">
    <source>
        <dbReference type="ARBA" id="ARBA00022968"/>
    </source>
</evidence>
<evidence type="ECO:0000256" key="7">
    <source>
        <dbReference type="ARBA" id="ARBA00022741"/>
    </source>
</evidence>
<reference evidence="19" key="1">
    <citation type="submission" date="2020-01" db="EMBL/GenBank/DDBJ databases">
        <title>Genome sequence of Kobresia littledalei, the first chromosome-level genome in the family Cyperaceae.</title>
        <authorList>
            <person name="Qu G."/>
        </authorList>
    </citation>
    <scope>NUCLEOTIDE SEQUENCE</scope>
    <source>
        <strain evidence="19">C.B.Clarke</strain>
        <tissue evidence="19">Leaf</tissue>
    </source>
</reference>
<dbReference type="GO" id="GO:1990538">
    <property type="term" value="F:xylan O-acetyltransferase activity"/>
    <property type="evidence" value="ECO:0007669"/>
    <property type="project" value="UniProtKB-ARBA"/>
</dbReference>
<dbReference type="InterPro" id="IPR027417">
    <property type="entry name" value="P-loop_NTPase"/>
</dbReference>